<name>T1BMW4_9ZZZZ</name>
<organism evidence="2">
    <name type="scientific">mine drainage metagenome</name>
    <dbReference type="NCBI Taxonomy" id="410659"/>
    <lineage>
        <taxon>unclassified sequences</taxon>
        <taxon>metagenomes</taxon>
        <taxon>ecological metagenomes</taxon>
    </lineage>
</organism>
<feature type="domain" description="PPM-type phosphatase" evidence="1">
    <location>
        <begin position="19"/>
        <end position="79"/>
    </location>
</feature>
<sequence length="106" mass="11274">MTRWRYAAATDTGLVRDLNEDALYVDDTLAVVADGMGGHAAGEVASDIAVQVVRDQFAENPTVEGLYRGIETAHRIIQADARENPDHFGMGTTVIVVGLTVDSSGV</sequence>
<accession>T1BMW4</accession>
<proteinExistence type="predicted"/>
<comment type="caution">
    <text evidence="2">The sequence shown here is derived from an EMBL/GenBank/DDBJ whole genome shotgun (WGS) entry which is preliminary data.</text>
</comment>
<dbReference type="InterPro" id="IPR036457">
    <property type="entry name" value="PPM-type-like_dom_sf"/>
</dbReference>
<evidence type="ECO:0000313" key="2">
    <source>
        <dbReference type="EMBL" id="EQD54644.1"/>
    </source>
</evidence>
<reference evidence="2" key="1">
    <citation type="submission" date="2013-08" db="EMBL/GenBank/DDBJ databases">
        <authorList>
            <person name="Mendez C."/>
            <person name="Richter M."/>
            <person name="Ferrer M."/>
            <person name="Sanchez J."/>
        </authorList>
    </citation>
    <scope>NUCLEOTIDE SEQUENCE</scope>
</reference>
<dbReference type="AlphaFoldDB" id="T1BMW4"/>
<evidence type="ECO:0000259" key="1">
    <source>
        <dbReference type="Pfam" id="PF13672"/>
    </source>
</evidence>
<protein>
    <submittedName>
        <fullName evidence="2">Protein serine/threonine phosphatase</fullName>
    </submittedName>
</protein>
<reference evidence="2" key="2">
    <citation type="journal article" date="2014" name="ISME J.">
        <title>Microbial stratification in low pH oxic and suboxic macroscopic growths along an acid mine drainage.</title>
        <authorList>
            <person name="Mendez-Garcia C."/>
            <person name="Mesa V."/>
            <person name="Sprenger R.R."/>
            <person name="Richter M."/>
            <person name="Diez M.S."/>
            <person name="Solano J."/>
            <person name="Bargiela R."/>
            <person name="Golyshina O.V."/>
            <person name="Manteca A."/>
            <person name="Ramos J.L."/>
            <person name="Gallego J.R."/>
            <person name="Llorente I."/>
            <person name="Martins Dos Santos V.A."/>
            <person name="Jensen O.N."/>
            <person name="Pelaez A.I."/>
            <person name="Sanchez J."/>
            <person name="Ferrer M."/>
        </authorList>
    </citation>
    <scope>NUCLEOTIDE SEQUENCE</scope>
</reference>
<gene>
    <name evidence="2" type="ORF">B1B_09589</name>
</gene>
<dbReference type="InterPro" id="IPR001932">
    <property type="entry name" value="PPM-type_phosphatase-like_dom"/>
</dbReference>
<dbReference type="Gene3D" id="3.60.40.10">
    <property type="entry name" value="PPM-type phosphatase domain"/>
    <property type="match status" value="1"/>
</dbReference>
<feature type="non-terminal residue" evidence="2">
    <location>
        <position position="106"/>
    </location>
</feature>
<dbReference type="SUPFAM" id="SSF81606">
    <property type="entry name" value="PP2C-like"/>
    <property type="match status" value="1"/>
</dbReference>
<dbReference type="EMBL" id="AUZY01006358">
    <property type="protein sequence ID" value="EQD54644.1"/>
    <property type="molecule type" value="Genomic_DNA"/>
</dbReference>
<dbReference type="Pfam" id="PF13672">
    <property type="entry name" value="PP2C_2"/>
    <property type="match status" value="1"/>
</dbReference>